<dbReference type="AlphaFoldDB" id="A0A422R0K7"/>
<reference evidence="1" key="1">
    <citation type="submission" date="2018-05" db="EMBL/GenBank/DDBJ databases">
        <title>Reclassification of Methylarcula marina and Methylarcula terricola as Paracoccus methylarcula sp.nov., comb.nov. and Paracoccus terricola comb.nov.</title>
        <authorList>
            <person name="Shmareva M.N."/>
            <person name="Doronina N.V."/>
            <person name="Vasilenko O.V."/>
            <person name="Tarlachkov S.V."/>
            <person name="Trotsenko Y.A."/>
        </authorList>
    </citation>
    <scope>NUCLEOTIDE SEQUENCE [LARGE SCALE GENOMIC DNA]</scope>
    <source>
        <strain evidence="1">VKM B-2159</strain>
    </source>
</reference>
<dbReference type="SUPFAM" id="SSF52540">
    <property type="entry name" value="P-loop containing nucleoside triphosphate hydrolases"/>
    <property type="match status" value="1"/>
</dbReference>
<accession>A0A422R0K7</accession>
<organism evidence="1 2">
    <name type="scientific">Paracoccus methylarcula</name>
    <dbReference type="NCBI Taxonomy" id="72022"/>
    <lineage>
        <taxon>Bacteria</taxon>
        <taxon>Pseudomonadati</taxon>
        <taxon>Pseudomonadota</taxon>
        <taxon>Alphaproteobacteria</taxon>
        <taxon>Rhodobacterales</taxon>
        <taxon>Paracoccaceae</taxon>
        <taxon>Paracoccus</taxon>
    </lineage>
</organism>
<comment type="caution">
    <text evidence="1">The sequence shown here is derived from an EMBL/GenBank/DDBJ whole genome shotgun (WGS) entry which is preliminary data.</text>
</comment>
<dbReference type="EMBL" id="PXNQ02000002">
    <property type="protein sequence ID" value="RNF35766.1"/>
    <property type="molecule type" value="Genomic_DNA"/>
</dbReference>
<evidence type="ECO:0008006" key="3">
    <source>
        <dbReference type="Google" id="ProtNLM"/>
    </source>
</evidence>
<gene>
    <name evidence="1" type="ORF">A7A09_005135</name>
</gene>
<keyword evidence="2" id="KW-1185">Reference proteome</keyword>
<name>A0A422R0K7_9RHOB</name>
<sequence length="310" mass="34922">MKLEKQGVIMAGIKIHIGHGKTGSSYLQAALAASEAELSLAGYCYPLHEQTKQKALRGETTSGNVRDDKLAEFLTKNSCPPDHKLLVSNEGLFLRFASGEGINTVLEKFSPPDVSILLMVRNPLENAASSYLQAVQKRTFSGHFESALRSFNQPANVARVIRNCRNAGIDLEVKNYSRHRHEILKVVSHWLGVDLNRPKQETINRSLTSTEAEIQRRLNKMARDPKVLAMTDRIIEELPDIIPDKPKVAPEVISAFFDRIREQVDEVHNLLGVELYQRENSEPYTCLGKPKYFLESEQIEFITKIMASHS</sequence>
<dbReference type="Gene3D" id="3.40.50.300">
    <property type="entry name" value="P-loop containing nucleotide triphosphate hydrolases"/>
    <property type="match status" value="1"/>
</dbReference>
<proteinExistence type="predicted"/>
<evidence type="ECO:0000313" key="2">
    <source>
        <dbReference type="Proteomes" id="UP000238137"/>
    </source>
</evidence>
<dbReference type="InterPro" id="IPR027417">
    <property type="entry name" value="P-loop_NTPase"/>
</dbReference>
<dbReference type="Proteomes" id="UP000238137">
    <property type="component" value="Unassembled WGS sequence"/>
</dbReference>
<evidence type="ECO:0000313" key="1">
    <source>
        <dbReference type="EMBL" id="RNF35766.1"/>
    </source>
</evidence>
<protein>
    <recommendedName>
        <fullName evidence="3">Sulfotransferase domain-containing protein</fullName>
    </recommendedName>
</protein>